<reference evidence="2" key="1">
    <citation type="submission" date="2022-11" db="EMBL/GenBank/DDBJ databases">
        <title>Alteromonas sp. nov., isolated from sea water of the Qingdao.</title>
        <authorList>
            <person name="Wang Q."/>
        </authorList>
    </citation>
    <scope>NUCLEOTIDE SEQUENCE</scope>
    <source>
        <strain evidence="2">ASW11-7</strain>
    </source>
</reference>
<dbReference type="PANTHER" id="PTHR43441:SF10">
    <property type="entry name" value="ACETYLTRANSFERASE"/>
    <property type="match status" value="1"/>
</dbReference>
<dbReference type="Pfam" id="PF13302">
    <property type="entry name" value="Acetyltransf_3"/>
    <property type="match status" value="1"/>
</dbReference>
<comment type="caution">
    <text evidence="2">The sequence shown here is derived from an EMBL/GenBank/DDBJ whole genome shotgun (WGS) entry which is preliminary data.</text>
</comment>
<gene>
    <name evidence="2" type="ORF">OPS25_07560</name>
</gene>
<dbReference type="InterPro" id="IPR000182">
    <property type="entry name" value="GNAT_dom"/>
</dbReference>
<dbReference type="InterPro" id="IPR051908">
    <property type="entry name" value="Ribosomal_N-acetyltransferase"/>
</dbReference>
<sequence>MIDLSILPSRLPAIQSSEGPFTIERIAAKHVDTLCEAGQHSIEYVRPWLGTSLCPVTIPAAKQCIASLELSRQQNYGIAYLLLSEFQCLGMGVINYIHPLHLNANLGFWIRPEASGKGLAVALSQRLIKLAFEQMKLVRLELLVEPANQASLRVVQKLNAEKEALCRKRVLGRDALLFSLTR</sequence>
<dbReference type="EMBL" id="JAPFRD010000009">
    <property type="protein sequence ID" value="MCW8108348.1"/>
    <property type="molecule type" value="Genomic_DNA"/>
</dbReference>
<dbReference type="SUPFAM" id="SSF55729">
    <property type="entry name" value="Acyl-CoA N-acyltransferases (Nat)"/>
    <property type="match status" value="1"/>
</dbReference>
<organism evidence="2 3">
    <name type="scientific">Alteromonas aquimaris</name>
    <dbReference type="NCBI Taxonomy" id="2998417"/>
    <lineage>
        <taxon>Bacteria</taxon>
        <taxon>Pseudomonadati</taxon>
        <taxon>Pseudomonadota</taxon>
        <taxon>Gammaproteobacteria</taxon>
        <taxon>Alteromonadales</taxon>
        <taxon>Alteromonadaceae</taxon>
        <taxon>Alteromonas/Salinimonas group</taxon>
        <taxon>Alteromonas</taxon>
    </lineage>
</organism>
<evidence type="ECO:0000313" key="3">
    <source>
        <dbReference type="Proteomes" id="UP001142810"/>
    </source>
</evidence>
<proteinExistence type="predicted"/>
<evidence type="ECO:0000313" key="2">
    <source>
        <dbReference type="EMBL" id="MCW8108348.1"/>
    </source>
</evidence>
<dbReference type="Proteomes" id="UP001142810">
    <property type="component" value="Unassembled WGS sequence"/>
</dbReference>
<dbReference type="Gene3D" id="3.40.630.30">
    <property type="match status" value="1"/>
</dbReference>
<dbReference type="PROSITE" id="PS51186">
    <property type="entry name" value="GNAT"/>
    <property type="match status" value="1"/>
</dbReference>
<keyword evidence="3" id="KW-1185">Reference proteome</keyword>
<evidence type="ECO:0000259" key="1">
    <source>
        <dbReference type="PROSITE" id="PS51186"/>
    </source>
</evidence>
<accession>A0ABT3P6G2</accession>
<dbReference type="PANTHER" id="PTHR43441">
    <property type="entry name" value="RIBOSOMAL-PROTEIN-SERINE ACETYLTRANSFERASE"/>
    <property type="match status" value="1"/>
</dbReference>
<dbReference type="RefSeq" id="WP_265617062.1">
    <property type="nucleotide sequence ID" value="NZ_JAPFRD010000009.1"/>
</dbReference>
<protein>
    <submittedName>
        <fullName evidence="2">GNAT family N-acetyltransferase</fullName>
    </submittedName>
</protein>
<dbReference type="InterPro" id="IPR016181">
    <property type="entry name" value="Acyl_CoA_acyltransferase"/>
</dbReference>
<feature type="domain" description="N-acetyltransferase" evidence="1">
    <location>
        <begin position="32"/>
        <end position="182"/>
    </location>
</feature>
<name>A0ABT3P6G2_9ALTE</name>